<dbReference type="STRING" id="1177982.SAMN04489711_11484"/>
<evidence type="ECO:0000313" key="1">
    <source>
        <dbReference type="EMBL" id="SFF15044.1"/>
    </source>
</evidence>
<dbReference type="Proteomes" id="UP000199119">
    <property type="component" value="Unassembled WGS sequence"/>
</dbReference>
<evidence type="ECO:0000313" key="2">
    <source>
        <dbReference type="Proteomes" id="UP000199119"/>
    </source>
</evidence>
<gene>
    <name evidence="1" type="ORF">SAMN04489711_11484</name>
</gene>
<proteinExistence type="predicted"/>
<reference evidence="2" key="1">
    <citation type="submission" date="2016-10" db="EMBL/GenBank/DDBJ databases">
        <authorList>
            <person name="Varghese N."/>
            <person name="Submissions S."/>
        </authorList>
    </citation>
    <scope>NUCLEOTIDE SEQUENCE [LARGE SCALE GENOMIC DNA]</scope>
    <source>
        <strain evidence="2">DSM 27981</strain>
    </source>
</reference>
<dbReference type="OrthoDB" id="9156244at2"/>
<dbReference type="EMBL" id="FONX01000014">
    <property type="protein sequence ID" value="SFF15044.1"/>
    <property type="molecule type" value="Genomic_DNA"/>
</dbReference>
<sequence>MTAATLTKPAPPKSRRPTPAHYLANGKLYRAIVSLPQYMCRRDRPLQERWVFFDCCTRRPAEHLESLLTTIWGADTHGWADAGLIYNVTEASDLIAQNDADDDTALFERAWGSEGTQYVAPADVDFFVRPEVRAVLEAALARVTSGKLHEGGAA</sequence>
<accession>A0A1I2GBA8</accession>
<dbReference type="RefSeq" id="WP_092940786.1">
    <property type="nucleotide sequence ID" value="NZ_FONX01000014.1"/>
</dbReference>
<keyword evidence="2" id="KW-1185">Reference proteome</keyword>
<protein>
    <submittedName>
        <fullName evidence="1">Uncharacterized protein</fullName>
    </submittedName>
</protein>
<name>A0A1I2GBA8_9BURK</name>
<organism evidence="1 2">
    <name type="scientific">Paracidovorax wautersii</name>
    <dbReference type="NCBI Taxonomy" id="1177982"/>
    <lineage>
        <taxon>Bacteria</taxon>
        <taxon>Pseudomonadati</taxon>
        <taxon>Pseudomonadota</taxon>
        <taxon>Betaproteobacteria</taxon>
        <taxon>Burkholderiales</taxon>
        <taxon>Comamonadaceae</taxon>
        <taxon>Paracidovorax</taxon>
    </lineage>
</organism>
<dbReference type="AlphaFoldDB" id="A0A1I2GBA8"/>